<protein>
    <submittedName>
        <fullName evidence="2">Uncharacterized protein</fullName>
    </submittedName>
</protein>
<proteinExistence type="predicted"/>
<evidence type="ECO:0000313" key="2">
    <source>
        <dbReference type="EMBL" id="CAD9468325.1"/>
    </source>
</evidence>
<evidence type="ECO:0000256" key="1">
    <source>
        <dbReference type="SAM" id="MobiDB-lite"/>
    </source>
</evidence>
<feature type="region of interest" description="Disordered" evidence="1">
    <location>
        <begin position="136"/>
        <end position="180"/>
    </location>
</feature>
<organism evidence="2">
    <name type="scientific">Haptolina brevifila</name>
    <dbReference type="NCBI Taxonomy" id="156173"/>
    <lineage>
        <taxon>Eukaryota</taxon>
        <taxon>Haptista</taxon>
        <taxon>Haptophyta</taxon>
        <taxon>Prymnesiophyceae</taxon>
        <taxon>Prymnesiales</taxon>
        <taxon>Prymnesiaceae</taxon>
        <taxon>Haptolina</taxon>
    </lineage>
</organism>
<sequence length="196" mass="20873">MSPTGYGRLIDGREVEFMMGQASYNSRVERGAWTMSTGVDALNDMRDAEERARIAGETETWGLLDRSASDLGYAEHSLPDAKSYDGQIDVGSVLTDMKMAIRNSELSAAERAAEEEAAKRKVREAKAAEARAAAKAKARAIGAPTPTSQATMPAAASERVHQTTNLDLDRAVPSGDGNLESRLESAIAAANKRTAG</sequence>
<name>A0A7S2GU63_9EUKA</name>
<reference evidence="2" key="1">
    <citation type="submission" date="2021-01" db="EMBL/GenBank/DDBJ databases">
        <authorList>
            <person name="Corre E."/>
            <person name="Pelletier E."/>
            <person name="Niang G."/>
            <person name="Scheremetjew M."/>
            <person name="Finn R."/>
            <person name="Kale V."/>
            <person name="Holt S."/>
            <person name="Cochrane G."/>
            <person name="Meng A."/>
            <person name="Brown T."/>
            <person name="Cohen L."/>
        </authorList>
    </citation>
    <scope>NUCLEOTIDE SEQUENCE</scope>
    <source>
        <strain evidence="2">UTEX LB 985</strain>
    </source>
</reference>
<accession>A0A7S2GU63</accession>
<gene>
    <name evidence="2" type="ORF">CBRE1094_LOCUS21852</name>
</gene>
<dbReference type="EMBL" id="HBGU01040079">
    <property type="protein sequence ID" value="CAD9468325.1"/>
    <property type="molecule type" value="Transcribed_RNA"/>
</dbReference>
<dbReference type="AlphaFoldDB" id="A0A7S2GU63"/>